<feature type="transmembrane region" description="Helical" evidence="8">
    <location>
        <begin position="113"/>
        <end position="133"/>
    </location>
</feature>
<sequence length="193" mass="20459">MPGHCVPHHYQKGSETVLRSFRRHRTLWYGLMAVLPLVLGACSVFLGRYPVSVRDIGALAAAAWTGQTMDPTHFSVIVHVRMPRIILGALVGGSLAVSGAAFQGLFRNPLVSSGMLGVSSGAGFGAALALILFDRYGYVYPFAFGFGLLAVLLCFFIGRLTASTQAITLVLGGVIVGSIFSALISLLKYLADP</sequence>
<feature type="transmembrane region" description="Helical" evidence="8">
    <location>
        <begin position="169"/>
        <end position="191"/>
    </location>
</feature>
<evidence type="ECO:0000256" key="6">
    <source>
        <dbReference type="ARBA" id="ARBA00022989"/>
    </source>
</evidence>
<dbReference type="PANTHER" id="PTHR30472:SF70">
    <property type="entry name" value="MOLYBDATE IMPORT SYSTEM PERMEASE PROTEIN MOLB"/>
    <property type="match status" value="1"/>
</dbReference>
<dbReference type="Pfam" id="PF01032">
    <property type="entry name" value="FecCD"/>
    <property type="match status" value="1"/>
</dbReference>
<dbReference type="EMBL" id="JACCQK010000224">
    <property type="protein sequence ID" value="MBG0779163.1"/>
    <property type="molecule type" value="Genomic_DNA"/>
</dbReference>
<comment type="similarity">
    <text evidence="2">Belongs to the binding-protein-dependent transport system permease family. FecCD subfamily.</text>
</comment>
<dbReference type="GO" id="GO:0005886">
    <property type="term" value="C:plasma membrane"/>
    <property type="evidence" value="ECO:0007669"/>
    <property type="project" value="UniProtKB-SubCell"/>
</dbReference>
<dbReference type="InterPro" id="IPR000522">
    <property type="entry name" value="ABC_transptr_permease_BtuC"/>
</dbReference>
<feature type="transmembrane region" description="Helical" evidence="8">
    <location>
        <begin position="139"/>
        <end position="157"/>
    </location>
</feature>
<proteinExistence type="inferred from homology"/>
<keyword evidence="4" id="KW-1003">Cell membrane</keyword>
<feature type="transmembrane region" description="Helical" evidence="8">
    <location>
        <begin position="27"/>
        <end position="46"/>
    </location>
</feature>
<evidence type="ECO:0000256" key="8">
    <source>
        <dbReference type="SAM" id="Phobius"/>
    </source>
</evidence>
<reference evidence="9" key="1">
    <citation type="submission" date="2020-07" db="EMBL/GenBank/DDBJ databases">
        <title>Severe corrosion of carbon steel in oil field produced water can be linked to methanogenic archaea containing a special type of NiFe hydrogenase.</title>
        <authorList>
            <person name="Lahme S."/>
            <person name="Mand J."/>
            <person name="Longwell J."/>
            <person name="Smith R."/>
            <person name="Enning D."/>
        </authorList>
    </citation>
    <scope>NUCLEOTIDE SEQUENCE</scope>
    <source>
        <strain evidence="9">MIC098Bin6</strain>
    </source>
</reference>
<keyword evidence="6 8" id="KW-1133">Transmembrane helix</keyword>
<evidence type="ECO:0000256" key="1">
    <source>
        <dbReference type="ARBA" id="ARBA00004651"/>
    </source>
</evidence>
<accession>A0A931G806</accession>
<comment type="caution">
    <text evidence="9">The sequence shown here is derived from an EMBL/GenBank/DDBJ whole genome shotgun (WGS) entry which is preliminary data.</text>
</comment>
<gene>
    <name evidence="9" type="ORF">H0S81_04480</name>
</gene>
<evidence type="ECO:0000256" key="5">
    <source>
        <dbReference type="ARBA" id="ARBA00022692"/>
    </source>
</evidence>
<dbReference type="GO" id="GO:0022857">
    <property type="term" value="F:transmembrane transporter activity"/>
    <property type="evidence" value="ECO:0007669"/>
    <property type="project" value="InterPro"/>
</dbReference>
<evidence type="ECO:0000313" key="10">
    <source>
        <dbReference type="Proteomes" id="UP000706172"/>
    </source>
</evidence>
<feature type="transmembrane region" description="Helical" evidence="8">
    <location>
        <begin position="85"/>
        <end position="106"/>
    </location>
</feature>
<dbReference type="GO" id="GO:0033214">
    <property type="term" value="P:siderophore-iron import into cell"/>
    <property type="evidence" value="ECO:0007669"/>
    <property type="project" value="TreeGrafter"/>
</dbReference>
<organism evidence="9 10">
    <name type="scientific">Desulfotignum balticum</name>
    <dbReference type="NCBI Taxonomy" id="115781"/>
    <lineage>
        <taxon>Bacteria</taxon>
        <taxon>Pseudomonadati</taxon>
        <taxon>Thermodesulfobacteriota</taxon>
        <taxon>Desulfobacteria</taxon>
        <taxon>Desulfobacterales</taxon>
        <taxon>Desulfobacteraceae</taxon>
        <taxon>Desulfotignum</taxon>
    </lineage>
</organism>
<dbReference type="PANTHER" id="PTHR30472">
    <property type="entry name" value="FERRIC ENTEROBACTIN TRANSPORT SYSTEM PERMEASE PROTEIN"/>
    <property type="match status" value="1"/>
</dbReference>
<name>A0A931G806_9BACT</name>
<evidence type="ECO:0000256" key="7">
    <source>
        <dbReference type="ARBA" id="ARBA00023136"/>
    </source>
</evidence>
<dbReference type="SUPFAM" id="SSF81345">
    <property type="entry name" value="ABC transporter involved in vitamin B12 uptake, BtuC"/>
    <property type="match status" value="1"/>
</dbReference>
<dbReference type="Proteomes" id="UP000706172">
    <property type="component" value="Unassembled WGS sequence"/>
</dbReference>
<comment type="subcellular location">
    <subcellularLocation>
        <location evidence="1">Cell membrane</location>
        <topology evidence="1">Multi-pass membrane protein</topology>
    </subcellularLocation>
</comment>
<protein>
    <submittedName>
        <fullName evidence="9">Iron chelate uptake ABC transporter family permease subunit</fullName>
    </submittedName>
</protein>
<keyword evidence="3" id="KW-0813">Transport</keyword>
<dbReference type="AlphaFoldDB" id="A0A931G806"/>
<evidence type="ECO:0000313" key="9">
    <source>
        <dbReference type="EMBL" id="MBG0779163.1"/>
    </source>
</evidence>
<evidence type="ECO:0000256" key="3">
    <source>
        <dbReference type="ARBA" id="ARBA00022448"/>
    </source>
</evidence>
<evidence type="ECO:0000256" key="4">
    <source>
        <dbReference type="ARBA" id="ARBA00022475"/>
    </source>
</evidence>
<dbReference type="Gene3D" id="1.10.3470.10">
    <property type="entry name" value="ABC transporter involved in vitamin B12 uptake, BtuC"/>
    <property type="match status" value="1"/>
</dbReference>
<keyword evidence="7 8" id="KW-0472">Membrane</keyword>
<dbReference type="InterPro" id="IPR037294">
    <property type="entry name" value="ABC_BtuC-like"/>
</dbReference>
<evidence type="ECO:0000256" key="2">
    <source>
        <dbReference type="ARBA" id="ARBA00007935"/>
    </source>
</evidence>
<keyword evidence="5 8" id="KW-0812">Transmembrane</keyword>